<accession>A0A846XZ65</accession>
<evidence type="ECO:0000256" key="1">
    <source>
        <dbReference type="SAM" id="Phobius"/>
    </source>
</evidence>
<feature type="transmembrane region" description="Helical" evidence="1">
    <location>
        <begin position="242"/>
        <end position="263"/>
    </location>
</feature>
<feature type="transmembrane region" description="Helical" evidence="1">
    <location>
        <begin position="147"/>
        <end position="167"/>
    </location>
</feature>
<proteinExistence type="predicted"/>
<protein>
    <submittedName>
        <fullName evidence="2">CbtA family protein</fullName>
    </submittedName>
</protein>
<keyword evidence="3" id="KW-1185">Reference proteome</keyword>
<feature type="transmembrane region" description="Helical" evidence="1">
    <location>
        <begin position="73"/>
        <end position="97"/>
    </location>
</feature>
<feature type="transmembrane region" description="Helical" evidence="1">
    <location>
        <begin position="109"/>
        <end position="127"/>
    </location>
</feature>
<evidence type="ECO:0000313" key="3">
    <source>
        <dbReference type="Proteomes" id="UP000565711"/>
    </source>
</evidence>
<evidence type="ECO:0000313" key="2">
    <source>
        <dbReference type="EMBL" id="NKY51080.1"/>
    </source>
</evidence>
<keyword evidence="1" id="KW-0472">Membrane</keyword>
<dbReference type="Pfam" id="PF09490">
    <property type="entry name" value="CbtA"/>
    <property type="match status" value="1"/>
</dbReference>
<reference evidence="2 3" key="1">
    <citation type="submission" date="2020-04" db="EMBL/GenBank/DDBJ databases">
        <title>MicrobeNet Type strains.</title>
        <authorList>
            <person name="Nicholson A.C."/>
        </authorList>
    </citation>
    <scope>NUCLEOTIDE SEQUENCE [LARGE SCALE GENOMIC DNA]</scope>
    <source>
        <strain evidence="2 3">JCM 12354</strain>
    </source>
</reference>
<comment type="caution">
    <text evidence="2">The sequence shown here is derived from an EMBL/GenBank/DDBJ whole genome shotgun (WGS) entry which is preliminary data.</text>
</comment>
<organism evidence="2 3">
    <name type="scientific">Nocardia vermiculata</name>
    <dbReference type="NCBI Taxonomy" id="257274"/>
    <lineage>
        <taxon>Bacteria</taxon>
        <taxon>Bacillati</taxon>
        <taxon>Actinomycetota</taxon>
        <taxon>Actinomycetes</taxon>
        <taxon>Mycobacteriales</taxon>
        <taxon>Nocardiaceae</taxon>
        <taxon>Nocardia</taxon>
    </lineage>
</organism>
<sequence>MEKRIIARGVALGALGGLLAFVFARILAEPIIARAIDYEGAREAAHTEMRRAGGHTHGVEEAELFTRTVQANLGIGFGMVVFGAAMGALFAVVYCLLIGRVGKLSPRSLALCVAGGMFAVLYAVPFFKYPANPPAVGNGDTIGERTGLYLLMVLISAAGAVVAVWAGRKLQARLGNWSATVVAGIGFVVVVTAIAALLPSLGHLAANRELGTVGETPGPLRGPDGQILSPGFPADDLYYFRFYSFAAQALLWSVIGFGFATLAPRLFGRISEPGTAPAPLV</sequence>
<gene>
    <name evidence="2" type="ORF">HGA08_12735</name>
</gene>
<dbReference type="RefSeq" id="WP_067881468.1">
    <property type="nucleotide sequence ID" value="NZ_JAAXOP010000006.1"/>
</dbReference>
<keyword evidence="1" id="KW-1133">Transmembrane helix</keyword>
<dbReference type="InterPro" id="IPR012666">
    <property type="entry name" value="CbtA_put"/>
</dbReference>
<dbReference type="Proteomes" id="UP000565711">
    <property type="component" value="Unassembled WGS sequence"/>
</dbReference>
<keyword evidence="1" id="KW-0812">Transmembrane</keyword>
<feature type="transmembrane region" description="Helical" evidence="1">
    <location>
        <begin position="179"/>
        <end position="198"/>
    </location>
</feature>
<dbReference type="EMBL" id="JAAXOP010000006">
    <property type="protein sequence ID" value="NKY51080.1"/>
    <property type="molecule type" value="Genomic_DNA"/>
</dbReference>
<name>A0A846XZ65_9NOCA</name>
<dbReference type="AlphaFoldDB" id="A0A846XZ65"/>